<feature type="region of interest" description="Disordered" evidence="1">
    <location>
        <begin position="69"/>
        <end position="97"/>
    </location>
</feature>
<feature type="compositionally biased region" description="Low complexity" evidence="1">
    <location>
        <begin position="155"/>
        <end position="164"/>
    </location>
</feature>
<keyword evidence="5" id="KW-1185">Reference proteome</keyword>
<proteinExistence type="predicted"/>
<evidence type="ECO:0000256" key="2">
    <source>
        <dbReference type="SAM" id="Phobius"/>
    </source>
</evidence>
<dbReference type="EMBL" id="NAJN01001990">
    <property type="protein sequence ID" value="TKA59240.1"/>
    <property type="molecule type" value="Genomic_DNA"/>
</dbReference>
<evidence type="ECO:0000256" key="1">
    <source>
        <dbReference type="SAM" id="MobiDB-lite"/>
    </source>
</evidence>
<keyword evidence="2" id="KW-1133">Transmembrane helix</keyword>
<protein>
    <submittedName>
        <fullName evidence="4">Uncharacterized protein</fullName>
    </submittedName>
</protein>
<evidence type="ECO:0000313" key="5">
    <source>
        <dbReference type="Proteomes" id="UP000308768"/>
    </source>
</evidence>
<feature type="transmembrane region" description="Helical" evidence="2">
    <location>
        <begin position="298"/>
        <end position="318"/>
    </location>
</feature>
<reference evidence="4 5" key="1">
    <citation type="submission" date="2017-03" db="EMBL/GenBank/DDBJ databases">
        <title>Genomes of endolithic fungi from Antarctica.</title>
        <authorList>
            <person name="Coleine C."/>
            <person name="Masonjones S."/>
            <person name="Stajich J.E."/>
        </authorList>
    </citation>
    <scope>NUCLEOTIDE SEQUENCE [LARGE SCALE GENOMIC DNA]</scope>
    <source>
        <strain evidence="4 5">CCFEE 5187</strain>
    </source>
</reference>
<comment type="caution">
    <text evidence="4">The sequence shown here is derived from an EMBL/GenBank/DDBJ whole genome shotgun (WGS) entry which is preliminary data.</text>
</comment>
<name>A0A4U0WDX8_9PEZI</name>
<sequence>MNTAPALRSFAVCQLCQPAARAAVRRQWRYASTAAALPTTSRPQQQNAQRGTIHRVPRNVAQKEEARVAQQSLARRKGDEELRPGQNRAAPSRAAVVDAEHVRTIQRIDGLAKEVLSSEAIPSEEAVVQLLEQCTSVARALVGHEDESSPTPQETTGSSNATTTAASSLLSLDAKRPSSVSAAQLIAHLSDLAYRLLTHPPVFITSQILAAYTTLQSLLQRPSTLAEIFHLYAHKPVPRPNTSPPTYSTPNPRKVSAAIPTTIANTALTAAIRAHDLSLALSLIETSFRAPAFRRSKILRRAAPPLLGFALAPLAAWAGASQLATYQSTMDPSHATGLAFAGILTYIGATATVGAVAVTTSNDQMDRVTWATGMPLRERWIREEERAAVDRVAGAWGFADAGRRGEEEGAEWEGLREWIGVRGMVLDRVELMEGME</sequence>
<accession>A0A4U0WDX8</accession>
<feature type="transmembrane region" description="Helical" evidence="2">
    <location>
        <begin position="338"/>
        <end position="358"/>
    </location>
</feature>
<dbReference type="AlphaFoldDB" id="A0A4U0WDX8"/>
<evidence type="ECO:0000313" key="4">
    <source>
        <dbReference type="EMBL" id="TKA60964.1"/>
    </source>
</evidence>
<evidence type="ECO:0000313" key="3">
    <source>
        <dbReference type="EMBL" id="TKA59240.1"/>
    </source>
</evidence>
<organism evidence="4 5">
    <name type="scientific">Cryomyces minteri</name>
    <dbReference type="NCBI Taxonomy" id="331657"/>
    <lineage>
        <taxon>Eukaryota</taxon>
        <taxon>Fungi</taxon>
        <taxon>Dikarya</taxon>
        <taxon>Ascomycota</taxon>
        <taxon>Pezizomycotina</taxon>
        <taxon>Dothideomycetes</taxon>
        <taxon>Dothideomycetes incertae sedis</taxon>
        <taxon>Cryomyces</taxon>
    </lineage>
</organism>
<dbReference type="Proteomes" id="UP000308768">
    <property type="component" value="Unassembled WGS sequence"/>
</dbReference>
<gene>
    <name evidence="4" type="ORF">B0A49_08565</name>
    <name evidence="3" type="ORF">B0A49_11506</name>
</gene>
<keyword evidence="2" id="KW-0472">Membrane</keyword>
<keyword evidence="2" id="KW-0812">Transmembrane</keyword>
<dbReference type="EMBL" id="NAJN01001834">
    <property type="protein sequence ID" value="TKA60964.1"/>
    <property type="molecule type" value="Genomic_DNA"/>
</dbReference>
<feature type="region of interest" description="Disordered" evidence="1">
    <location>
        <begin position="143"/>
        <end position="164"/>
    </location>
</feature>
<dbReference type="OrthoDB" id="5360701at2759"/>